<keyword evidence="1" id="KW-1133">Transmembrane helix</keyword>
<name>A0A6J7TDK0_9ZZZZ</name>
<dbReference type="EMBL" id="CAEZZF010000001">
    <property type="protein sequence ID" value="CAB4741308.1"/>
    <property type="molecule type" value="Genomic_DNA"/>
</dbReference>
<protein>
    <submittedName>
        <fullName evidence="4">Unannotated protein</fullName>
    </submittedName>
</protein>
<reference evidence="4" key="1">
    <citation type="submission" date="2020-05" db="EMBL/GenBank/DDBJ databases">
        <authorList>
            <person name="Chiriac C."/>
            <person name="Salcher M."/>
            <person name="Ghai R."/>
            <person name="Kavagutti S V."/>
        </authorList>
    </citation>
    <scope>NUCLEOTIDE SEQUENCE</scope>
</reference>
<accession>A0A6J7TDK0</accession>
<dbReference type="InterPro" id="IPR023393">
    <property type="entry name" value="START-like_dom_sf"/>
</dbReference>
<evidence type="ECO:0000256" key="1">
    <source>
        <dbReference type="SAM" id="Phobius"/>
    </source>
</evidence>
<dbReference type="AlphaFoldDB" id="A0A6J7TDK0"/>
<organism evidence="4">
    <name type="scientific">freshwater metagenome</name>
    <dbReference type="NCBI Taxonomy" id="449393"/>
    <lineage>
        <taxon>unclassified sequences</taxon>
        <taxon>metagenomes</taxon>
        <taxon>ecological metagenomes</taxon>
    </lineage>
</organism>
<evidence type="ECO:0000313" key="4">
    <source>
        <dbReference type="EMBL" id="CAB5051090.1"/>
    </source>
</evidence>
<keyword evidence="1" id="KW-0472">Membrane</keyword>
<dbReference type="EMBL" id="CAFBQN010000001">
    <property type="protein sequence ID" value="CAB5051090.1"/>
    <property type="molecule type" value="Genomic_DNA"/>
</dbReference>
<evidence type="ECO:0000313" key="2">
    <source>
        <dbReference type="EMBL" id="CAB4741308.1"/>
    </source>
</evidence>
<dbReference type="Gene3D" id="3.30.530.20">
    <property type="match status" value="1"/>
</dbReference>
<dbReference type="CDD" id="cd07812">
    <property type="entry name" value="SRPBCC"/>
    <property type="match status" value="1"/>
</dbReference>
<dbReference type="SUPFAM" id="SSF55961">
    <property type="entry name" value="Bet v1-like"/>
    <property type="match status" value="1"/>
</dbReference>
<dbReference type="EMBL" id="CAFBPE010000002">
    <property type="protein sequence ID" value="CAB4997769.1"/>
    <property type="molecule type" value="Genomic_DNA"/>
</dbReference>
<sequence length="141" mass="15822">MTSNRIAISIYIDAPIEKVWDSLSDWESQGEWMLATKIWVTSNVRVGVGTQIQALTGLGKFGILDSMSVTSWDPPFSADVLHTGAVIKGSGRFELIAVNSQRTRFNWSEEIIAPRIIFLALWPGIFSGVRISLFRFARTFR</sequence>
<feature type="transmembrane region" description="Helical" evidence="1">
    <location>
        <begin position="112"/>
        <end position="133"/>
    </location>
</feature>
<keyword evidence="1" id="KW-0812">Transmembrane</keyword>
<gene>
    <name evidence="2" type="ORF">UFOPK2837_00012</name>
    <name evidence="3" type="ORF">UFOPK4065_00046</name>
    <name evidence="4" type="ORF">UFOPK4319_00052</name>
</gene>
<proteinExistence type="predicted"/>
<evidence type="ECO:0000313" key="3">
    <source>
        <dbReference type="EMBL" id="CAB4997769.1"/>
    </source>
</evidence>